<gene>
    <name evidence="1" type="ORF">ENH88_18445</name>
</gene>
<dbReference type="EMBL" id="DRGM01000185">
    <property type="protein sequence ID" value="HEA18378.1"/>
    <property type="molecule type" value="Genomic_DNA"/>
</dbReference>
<dbReference type="Proteomes" id="UP000886188">
    <property type="component" value="Unassembled WGS sequence"/>
</dbReference>
<dbReference type="RefSeq" id="WP_304184498.1">
    <property type="nucleotide sequence ID" value="NZ_DRGM01000185.1"/>
</dbReference>
<reference evidence="1" key="1">
    <citation type="journal article" date="2020" name="mSystems">
        <title>Genome- and Community-Level Interaction Insights into Carbon Utilization and Element Cycling Functions of Hydrothermarchaeota in Hydrothermal Sediment.</title>
        <authorList>
            <person name="Zhou Z."/>
            <person name="Liu Y."/>
            <person name="Xu W."/>
            <person name="Pan J."/>
            <person name="Luo Z.H."/>
            <person name="Li M."/>
        </authorList>
    </citation>
    <scope>NUCLEOTIDE SEQUENCE [LARGE SCALE GENOMIC DNA]</scope>
    <source>
        <strain evidence="1">HyVt-346</strain>
    </source>
</reference>
<proteinExistence type="predicted"/>
<accession>A0A7V1D1U2</accession>
<organism evidence="1">
    <name type="scientific">Pseudoalteromonas prydzensis</name>
    <dbReference type="NCBI Taxonomy" id="182141"/>
    <lineage>
        <taxon>Bacteria</taxon>
        <taxon>Pseudomonadati</taxon>
        <taxon>Pseudomonadota</taxon>
        <taxon>Gammaproteobacteria</taxon>
        <taxon>Alteromonadales</taxon>
        <taxon>Pseudoalteromonadaceae</taxon>
        <taxon>Pseudoalteromonas</taxon>
    </lineage>
</organism>
<dbReference type="PROSITE" id="PS51257">
    <property type="entry name" value="PROKAR_LIPOPROTEIN"/>
    <property type="match status" value="1"/>
</dbReference>
<name>A0A7V1D1U2_9GAMM</name>
<sequence length="1023" mass="105490">MAKRIIKFTPIAASVALTLGLTGCGSDNDNNKYTPDPVTVYTSEVSTNFNTQVSGKAVKGSLMNAVVTVSTLNDAGESVPVAFRLEAAADASYAAESTTSQADADAKALAMLTAANPADVITSATGGYSIYLEDGFTGPLYITVSTSKEGDDSMVKCDAFTGCGAYGSAPEVSDVAGMVNNGDSAIDFGEWYKDDLELQVVKFIQAPSPVAASVRGINFAEGDGTGVEQYFANVTLYTSIAAKMLLDGAKDGSAVSDEAVAAASLKTLIQILGPEAAIKAAALLGDVSLGGAVDFSDIGDGDSLDAGTLALVQTAVSLQSVAGAGANGSLKELIASLSAAVKEGKVSNSDNDIVQKIAAELQKAVENTSLIFAAVVTGEGVDEAFAKVAENLGITDVDAIAKLRDKATKAVQKVQEKAKEKGLDKDLKETAKQLKEVLKKIGCDDNCDAGDDFIAKVAAELELQVTAMTAELATAATSVSAGTAELKTVKELGNAGLDTTDKVLAYSSAVFTLSGNKVAYSQLQVELSAALNSATSIVSTAAGLGDEYQQLTDKSEALVSAVTAQLSAVATLIEGIAEEEARSNEAVAAFELALDAAKSNAIVANTALGSADSAAMVAQADLLMAMMAVDAAMLDTKENAVAAFASAQSAITQAMALSTKANELTSTATQAETAAASLAAIASEESDETMAAELSAAAKLSTAFANELADQAAAAITTATTLETNAKSTIAKFELLVKVKAGTEQARSATLITKTGGQALFDISEVIYDVLTEAWDYGDEGIDVVSTRYPAWTYSFDKDDLELDLMNTVTGEKVTVNGSINNKALIFAFGGMIKSEDGAVIKIETLPNMSDALEDCVDAYYGAISKEQSDSCLAIDFEEEVNSDTAIDGTVLAVNGWSRVEIIDGDSGFVGTLSLAGTDSSNLAAITASGLTSGLNFTATISIDGNYQEDFYGLEIQLHTGFGYQLFIGAPDGEYFSGSVNANFNGMITEFGTVTEITNGISVEYIDGEIIDYTDISFLDSSK</sequence>
<evidence type="ECO:0000313" key="1">
    <source>
        <dbReference type="EMBL" id="HEA18378.1"/>
    </source>
</evidence>
<protein>
    <submittedName>
        <fullName evidence="1">Uncharacterized protein</fullName>
    </submittedName>
</protein>
<dbReference type="AlphaFoldDB" id="A0A7V1D1U2"/>
<comment type="caution">
    <text evidence="1">The sequence shown here is derived from an EMBL/GenBank/DDBJ whole genome shotgun (WGS) entry which is preliminary data.</text>
</comment>